<evidence type="ECO:0000256" key="2">
    <source>
        <dbReference type="ARBA" id="ARBA00022723"/>
    </source>
</evidence>
<protein>
    <submittedName>
        <fullName evidence="6">4Fe-4S dicluster domain-containing protein</fullName>
    </submittedName>
</protein>
<keyword evidence="1" id="KW-0004">4Fe-4S</keyword>
<dbReference type="Pfam" id="PF12838">
    <property type="entry name" value="Fer4_7"/>
    <property type="match status" value="1"/>
</dbReference>
<name>A0A557P7J3_9VIBR</name>
<feature type="domain" description="4Fe-4S ferredoxin-type" evidence="5">
    <location>
        <begin position="453"/>
        <end position="482"/>
    </location>
</feature>
<dbReference type="PANTHER" id="PTHR43687">
    <property type="entry name" value="ADENYLYLSULFATE REDUCTASE, BETA SUBUNIT"/>
    <property type="match status" value="1"/>
</dbReference>
<dbReference type="RefSeq" id="WP_144388130.1">
    <property type="nucleotide sequence ID" value="NZ_CANNCB010000023.1"/>
</dbReference>
<accession>A0A557P7J3</accession>
<dbReference type="PANTHER" id="PTHR43687:SF4">
    <property type="entry name" value="BLR5484 PROTEIN"/>
    <property type="match status" value="1"/>
</dbReference>
<dbReference type="AlphaFoldDB" id="A0A557P7J3"/>
<dbReference type="GO" id="GO:0046872">
    <property type="term" value="F:metal ion binding"/>
    <property type="evidence" value="ECO:0007669"/>
    <property type="project" value="UniProtKB-KW"/>
</dbReference>
<evidence type="ECO:0000313" key="7">
    <source>
        <dbReference type="Proteomes" id="UP000319828"/>
    </source>
</evidence>
<sequence length="564" mass="62107">MLTSFLQQSATTNGKARNFALKNTVELKNLIPPTVSYESRGNLLIVGERQEVEAVFGHFDAMNSVTALIVGAETQTSAIIPSTQCFFSQNVRISGFLGHFDVRITRSGISHNLARAVTGDDYFDVILDLTSDGIMTEEVPVPGYYPSGRGYPTLDESLETIPDLIGTFDKPKFFRLNTELCAHSSRGVKGCTRCIDACPAGALTSQGSEKTGHKIEINPYLCQGVGTCATSCPTEAISYALPEPKETQTFIERVLVKYFTEGGKNPIVMFCSERHEKYNLMMLGMLPDNVVPITLDELPSVGIDTWFSALVHGACQVMFAASRHMPATIIRVLETEVEIAQSLLAQLGLEKQRVDILYMEDLRHSAPTLIEQPLLFSTNNIQSGMKRDRLFNALDLMAEHYTPDSNLVTSNIAPVPSGAPFGRVNCDSDNCTLCMSCVSVCPTRALHAKGDSPALLFTEQDCVQCGLCESACPEKVINLEPRFNWDKQQRTQDITLHQEPAAHCLSCGKAFAPASMIEMLQNKLRGHSHFASEDKLRRIAMCEDCRVRDLFSDLTANPAKQLDI</sequence>
<keyword evidence="2" id="KW-0479">Metal-binding</keyword>
<evidence type="ECO:0000259" key="5">
    <source>
        <dbReference type="PROSITE" id="PS51379"/>
    </source>
</evidence>
<dbReference type="PROSITE" id="PS00198">
    <property type="entry name" value="4FE4S_FER_1"/>
    <property type="match status" value="2"/>
</dbReference>
<dbReference type="PROSITE" id="PS51379">
    <property type="entry name" value="4FE4S_FER_2"/>
    <property type="match status" value="4"/>
</dbReference>
<dbReference type="Proteomes" id="UP000319828">
    <property type="component" value="Unassembled WGS sequence"/>
</dbReference>
<proteinExistence type="predicted"/>
<feature type="domain" description="4Fe-4S ferredoxin-type" evidence="5">
    <location>
        <begin position="178"/>
        <end position="208"/>
    </location>
</feature>
<evidence type="ECO:0000256" key="3">
    <source>
        <dbReference type="ARBA" id="ARBA00023004"/>
    </source>
</evidence>
<dbReference type="EMBL" id="VMKJ01000015">
    <property type="protein sequence ID" value="TVO36623.1"/>
    <property type="molecule type" value="Genomic_DNA"/>
</dbReference>
<comment type="caution">
    <text evidence="6">The sequence shown here is derived from an EMBL/GenBank/DDBJ whole genome shotgun (WGS) entry which is preliminary data.</text>
</comment>
<keyword evidence="4" id="KW-0411">Iron-sulfur</keyword>
<keyword evidence="3" id="KW-0408">Iron</keyword>
<dbReference type="GO" id="GO:0051539">
    <property type="term" value="F:4 iron, 4 sulfur cluster binding"/>
    <property type="evidence" value="ECO:0007669"/>
    <property type="project" value="UniProtKB-KW"/>
</dbReference>
<evidence type="ECO:0000256" key="4">
    <source>
        <dbReference type="ARBA" id="ARBA00023014"/>
    </source>
</evidence>
<dbReference type="SUPFAM" id="SSF54862">
    <property type="entry name" value="4Fe-4S ferredoxins"/>
    <property type="match status" value="1"/>
</dbReference>
<feature type="domain" description="4Fe-4S ferredoxin-type" evidence="5">
    <location>
        <begin position="422"/>
        <end position="451"/>
    </location>
</feature>
<evidence type="ECO:0000256" key="1">
    <source>
        <dbReference type="ARBA" id="ARBA00022485"/>
    </source>
</evidence>
<dbReference type="Gene3D" id="3.30.70.20">
    <property type="match status" value="2"/>
</dbReference>
<dbReference type="OrthoDB" id="9808559at2"/>
<feature type="domain" description="4Fe-4S ferredoxin-type" evidence="5">
    <location>
        <begin position="213"/>
        <end position="242"/>
    </location>
</feature>
<dbReference type="Pfam" id="PF13187">
    <property type="entry name" value="Fer4_9"/>
    <property type="match status" value="1"/>
</dbReference>
<gene>
    <name evidence="6" type="ORF">FOF44_08975</name>
</gene>
<dbReference type="InterPro" id="IPR050572">
    <property type="entry name" value="Fe-S_Ferredoxin"/>
</dbReference>
<dbReference type="InterPro" id="IPR017896">
    <property type="entry name" value="4Fe4S_Fe-S-bd"/>
</dbReference>
<dbReference type="InterPro" id="IPR017900">
    <property type="entry name" value="4Fe4S_Fe_S_CS"/>
</dbReference>
<organism evidence="6 7">
    <name type="scientific">Vibrio algivorus</name>
    <dbReference type="NCBI Taxonomy" id="1667024"/>
    <lineage>
        <taxon>Bacteria</taxon>
        <taxon>Pseudomonadati</taxon>
        <taxon>Pseudomonadota</taxon>
        <taxon>Gammaproteobacteria</taxon>
        <taxon>Vibrionales</taxon>
        <taxon>Vibrionaceae</taxon>
        <taxon>Vibrio</taxon>
    </lineage>
</organism>
<evidence type="ECO:0000313" key="6">
    <source>
        <dbReference type="EMBL" id="TVO36623.1"/>
    </source>
</evidence>
<reference evidence="6 7" key="1">
    <citation type="submission" date="2019-07" db="EMBL/GenBank/DDBJ databases">
        <title>The draft genome sequence of Vibrio algivorus M1486.</title>
        <authorList>
            <person name="Meng X."/>
        </authorList>
    </citation>
    <scope>NUCLEOTIDE SEQUENCE [LARGE SCALE GENOMIC DNA]</scope>
    <source>
        <strain evidence="6 7">M1486</strain>
    </source>
</reference>